<keyword evidence="3" id="KW-1185">Reference proteome</keyword>
<reference evidence="2 3" key="1">
    <citation type="submission" date="2019-06" db="EMBL/GenBank/DDBJ databases">
        <title>Sequencing the genomes of 1000 actinobacteria strains.</title>
        <authorList>
            <person name="Klenk H.-P."/>
        </authorList>
    </citation>
    <scope>NUCLEOTIDE SEQUENCE [LARGE SCALE GENOMIC DNA]</scope>
    <source>
        <strain evidence="2 3">DSM 45671</strain>
    </source>
</reference>
<dbReference type="AlphaFoldDB" id="A0A561SUF8"/>
<evidence type="ECO:0000313" key="3">
    <source>
        <dbReference type="Proteomes" id="UP000321261"/>
    </source>
</evidence>
<comment type="caution">
    <text evidence="2">The sequence shown here is derived from an EMBL/GenBank/DDBJ whole genome shotgun (WGS) entry which is preliminary data.</text>
</comment>
<gene>
    <name evidence="2" type="ORF">FHX44_114420</name>
</gene>
<evidence type="ECO:0000259" key="1">
    <source>
        <dbReference type="PROSITE" id="PS50943"/>
    </source>
</evidence>
<accession>A0A561SUF8</accession>
<organism evidence="2 3">
    <name type="scientific">Pseudonocardia hierapolitana</name>
    <dbReference type="NCBI Taxonomy" id="1128676"/>
    <lineage>
        <taxon>Bacteria</taxon>
        <taxon>Bacillati</taxon>
        <taxon>Actinomycetota</taxon>
        <taxon>Actinomycetes</taxon>
        <taxon>Pseudonocardiales</taxon>
        <taxon>Pseudonocardiaceae</taxon>
        <taxon>Pseudonocardia</taxon>
    </lineage>
</organism>
<dbReference type="SMART" id="SM00530">
    <property type="entry name" value="HTH_XRE"/>
    <property type="match status" value="1"/>
</dbReference>
<name>A0A561SUF8_9PSEU</name>
<sequence>MRRLHLGRILRELREEAGLSLEVAAPALDWSSSKLSRIENGRQGVDVHGVRTMMDIYGVVGPQWDELLDLTRSVSEKGWWRAFGLDDKGYVPLEAEATLVREATTAYVPGLLQIEAYARAVFAIHQRTDAELDNLTAVRRIRQERLTSLEDPLELVAVVDEVVLRRPVGGPAVMRTQLAHLVEAAALDRVTLQVLPMSLGAHPGLSAPFTLLTFGGIDFGDMVYVEHPIGAVHISKEEEVAVARLKFDRLRSLALDPDASVALIQRVAAET</sequence>
<feature type="domain" description="HTH cro/C1-type" evidence="1">
    <location>
        <begin position="10"/>
        <end position="67"/>
    </location>
</feature>
<dbReference type="InterPro" id="IPR001387">
    <property type="entry name" value="Cro/C1-type_HTH"/>
</dbReference>
<dbReference type="InterPro" id="IPR010982">
    <property type="entry name" value="Lambda_DNA-bd_dom_sf"/>
</dbReference>
<dbReference type="GO" id="GO:0003677">
    <property type="term" value="F:DNA binding"/>
    <property type="evidence" value="ECO:0007669"/>
    <property type="project" value="InterPro"/>
</dbReference>
<evidence type="ECO:0000313" key="2">
    <source>
        <dbReference type="EMBL" id="TWF78497.1"/>
    </source>
</evidence>
<dbReference type="Proteomes" id="UP000321261">
    <property type="component" value="Unassembled WGS sequence"/>
</dbReference>
<protein>
    <submittedName>
        <fullName evidence="2">Helix-turn-helix protein</fullName>
    </submittedName>
</protein>
<dbReference type="OrthoDB" id="4285266at2"/>
<dbReference type="EMBL" id="VIWU01000001">
    <property type="protein sequence ID" value="TWF78497.1"/>
    <property type="molecule type" value="Genomic_DNA"/>
</dbReference>
<dbReference type="Pfam" id="PF19054">
    <property type="entry name" value="DUF5753"/>
    <property type="match status" value="1"/>
</dbReference>
<dbReference type="InterPro" id="IPR043917">
    <property type="entry name" value="DUF5753"/>
</dbReference>
<dbReference type="PROSITE" id="PS50943">
    <property type="entry name" value="HTH_CROC1"/>
    <property type="match status" value="1"/>
</dbReference>
<dbReference type="Pfam" id="PF13560">
    <property type="entry name" value="HTH_31"/>
    <property type="match status" value="1"/>
</dbReference>
<dbReference type="CDD" id="cd00093">
    <property type="entry name" value="HTH_XRE"/>
    <property type="match status" value="1"/>
</dbReference>
<proteinExistence type="predicted"/>
<dbReference type="Gene3D" id="1.10.260.40">
    <property type="entry name" value="lambda repressor-like DNA-binding domains"/>
    <property type="match status" value="1"/>
</dbReference>
<dbReference type="SUPFAM" id="SSF47413">
    <property type="entry name" value="lambda repressor-like DNA-binding domains"/>
    <property type="match status" value="1"/>
</dbReference>